<dbReference type="AlphaFoldDB" id="A0A0S4QHM1"/>
<proteinExistence type="predicted"/>
<feature type="compositionally biased region" description="Basic and acidic residues" evidence="1">
    <location>
        <begin position="23"/>
        <end position="50"/>
    </location>
</feature>
<protein>
    <submittedName>
        <fullName evidence="2">Uncharacterized protein</fullName>
    </submittedName>
</protein>
<gene>
    <name evidence="2" type="ORF">Ga0074812_10434</name>
</gene>
<evidence type="ECO:0000313" key="3">
    <source>
        <dbReference type="Proteomes" id="UP000198802"/>
    </source>
</evidence>
<feature type="region of interest" description="Disordered" evidence="1">
    <location>
        <begin position="1"/>
        <end position="66"/>
    </location>
</feature>
<accession>A0A0S4QHM1</accession>
<dbReference type="EMBL" id="FAOZ01000004">
    <property type="protein sequence ID" value="CUU54957.1"/>
    <property type="molecule type" value="Genomic_DNA"/>
</dbReference>
<evidence type="ECO:0000313" key="2">
    <source>
        <dbReference type="EMBL" id="CUU54957.1"/>
    </source>
</evidence>
<keyword evidence="3" id="KW-1185">Reference proteome</keyword>
<organism evidence="2 3">
    <name type="scientific">Parafrankia irregularis</name>
    <dbReference type="NCBI Taxonomy" id="795642"/>
    <lineage>
        <taxon>Bacteria</taxon>
        <taxon>Bacillati</taxon>
        <taxon>Actinomycetota</taxon>
        <taxon>Actinomycetes</taxon>
        <taxon>Frankiales</taxon>
        <taxon>Frankiaceae</taxon>
        <taxon>Parafrankia</taxon>
    </lineage>
</organism>
<evidence type="ECO:0000256" key="1">
    <source>
        <dbReference type="SAM" id="MobiDB-lite"/>
    </source>
</evidence>
<reference evidence="3" key="1">
    <citation type="submission" date="2015-11" db="EMBL/GenBank/DDBJ databases">
        <authorList>
            <person name="Varghese N."/>
        </authorList>
    </citation>
    <scope>NUCLEOTIDE SEQUENCE [LARGE SCALE GENOMIC DNA]</scope>
    <source>
        <strain evidence="3">DSM 45899</strain>
    </source>
</reference>
<dbReference type="Proteomes" id="UP000198802">
    <property type="component" value="Unassembled WGS sequence"/>
</dbReference>
<sequence length="90" mass="9985">MQGSPEPRCDHATSGTLPTDPEDATHHTVETRKGPHTDHPIKIRDCRQAKPTETSTDSDLHTPRICGHPHRATGIFRDRVAGDIPDMWVS</sequence>
<name>A0A0S4QHM1_9ACTN</name>